<accession>A0A930GU36</accession>
<sequence>LLSGSEANVSWSELFVKNPYYYDTGRSYLVFDSVSQTLAYRAAGASSNTVFAKFDDSQAALLSASNIIG</sequence>
<comment type="caution">
    <text evidence="1">The sequence shown here is derived from an EMBL/GenBank/DDBJ whole genome shotgun (WGS) entry which is preliminary data.</text>
</comment>
<gene>
    <name evidence="1" type="ORF">HXM80_11155</name>
</gene>
<dbReference type="Proteomes" id="UP000780345">
    <property type="component" value="Unassembled WGS sequence"/>
</dbReference>
<protein>
    <submittedName>
        <fullName evidence="1">Calcium-binding protein</fullName>
    </submittedName>
</protein>
<name>A0A930GU36_NEISI</name>
<dbReference type="EMBL" id="JABZQQ010000178">
    <property type="protein sequence ID" value="MBF1266156.1"/>
    <property type="molecule type" value="Genomic_DNA"/>
</dbReference>
<evidence type="ECO:0000313" key="2">
    <source>
        <dbReference type="Proteomes" id="UP000780345"/>
    </source>
</evidence>
<evidence type="ECO:0000313" key="1">
    <source>
        <dbReference type="EMBL" id="MBF1266156.1"/>
    </source>
</evidence>
<proteinExistence type="predicted"/>
<feature type="non-terminal residue" evidence="1">
    <location>
        <position position="1"/>
    </location>
</feature>
<dbReference type="AlphaFoldDB" id="A0A930GU36"/>
<organism evidence="1 2">
    <name type="scientific">Neisseria sicca</name>
    <dbReference type="NCBI Taxonomy" id="490"/>
    <lineage>
        <taxon>Bacteria</taxon>
        <taxon>Pseudomonadati</taxon>
        <taxon>Pseudomonadota</taxon>
        <taxon>Betaproteobacteria</taxon>
        <taxon>Neisseriales</taxon>
        <taxon>Neisseriaceae</taxon>
        <taxon>Neisseria</taxon>
    </lineage>
</organism>
<reference evidence="1" key="1">
    <citation type="submission" date="2020-04" db="EMBL/GenBank/DDBJ databases">
        <title>Deep metagenomics examines the oral microbiome during advanced dental caries in children, revealing novel taxa and co-occurrences with host molecules.</title>
        <authorList>
            <person name="Baker J.L."/>
            <person name="Morton J.T."/>
            <person name="Dinis M."/>
            <person name="Alvarez R."/>
            <person name="Tran N.C."/>
            <person name="Knight R."/>
            <person name="Edlund A."/>
        </authorList>
    </citation>
    <scope>NUCLEOTIDE SEQUENCE</scope>
    <source>
        <strain evidence="1">JCVI_32_bin.62</strain>
    </source>
</reference>